<dbReference type="Proteomes" id="UP001230504">
    <property type="component" value="Unassembled WGS sequence"/>
</dbReference>
<dbReference type="GeneID" id="85436555"/>
<feature type="compositionally biased region" description="Basic and acidic residues" evidence="1">
    <location>
        <begin position="1"/>
        <end position="26"/>
    </location>
</feature>
<reference evidence="2" key="1">
    <citation type="submission" date="2021-06" db="EMBL/GenBank/DDBJ databases">
        <title>Comparative genomics, transcriptomics and evolutionary studies reveal genomic signatures of adaptation to plant cell wall in hemibiotrophic fungi.</title>
        <authorList>
            <consortium name="DOE Joint Genome Institute"/>
            <person name="Baroncelli R."/>
            <person name="Diaz J.F."/>
            <person name="Benocci T."/>
            <person name="Peng M."/>
            <person name="Battaglia E."/>
            <person name="Haridas S."/>
            <person name="Andreopoulos W."/>
            <person name="Labutti K."/>
            <person name="Pangilinan J."/>
            <person name="Floch G.L."/>
            <person name="Makela M.R."/>
            <person name="Henrissat B."/>
            <person name="Grigoriev I.V."/>
            <person name="Crouch J.A."/>
            <person name="De Vries R.P."/>
            <person name="Sukno S.A."/>
            <person name="Thon M.R."/>
        </authorList>
    </citation>
    <scope>NUCLEOTIDE SEQUENCE</scope>
    <source>
        <strain evidence="2">CBS 125086</strain>
    </source>
</reference>
<accession>A0AAD8V1Z2</accession>
<comment type="caution">
    <text evidence="2">The sequence shown here is derived from an EMBL/GenBank/DDBJ whole genome shotgun (WGS) entry which is preliminary data.</text>
</comment>
<protein>
    <submittedName>
        <fullName evidence="2">Uncharacterized protein</fullName>
    </submittedName>
</protein>
<feature type="region of interest" description="Disordered" evidence="1">
    <location>
        <begin position="1"/>
        <end position="28"/>
    </location>
</feature>
<keyword evidence="3" id="KW-1185">Reference proteome</keyword>
<evidence type="ECO:0000313" key="3">
    <source>
        <dbReference type="Proteomes" id="UP001230504"/>
    </source>
</evidence>
<organism evidence="2 3">
    <name type="scientific">Colletotrichum navitas</name>
    <dbReference type="NCBI Taxonomy" id="681940"/>
    <lineage>
        <taxon>Eukaryota</taxon>
        <taxon>Fungi</taxon>
        <taxon>Dikarya</taxon>
        <taxon>Ascomycota</taxon>
        <taxon>Pezizomycotina</taxon>
        <taxon>Sordariomycetes</taxon>
        <taxon>Hypocreomycetidae</taxon>
        <taxon>Glomerellales</taxon>
        <taxon>Glomerellaceae</taxon>
        <taxon>Colletotrichum</taxon>
        <taxon>Colletotrichum graminicola species complex</taxon>
    </lineage>
</organism>
<evidence type="ECO:0000256" key="1">
    <source>
        <dbReference type="SAM" id="MobiDB-lite"/>
    </source>
</evidence>
<proteinExistence type="predicted"/>
<name>A0AAD8V1Z2_9PEZI</name>
<gene>
    <name evidence="2" type="ORF">LY79DRAFT_307657</name>
</gene>
<dbReference type="AlphaFoldDB" id="A0AAD8V1Z2"/>
<dbReference type="EMBL" id="JAHLJV010000055">
    <property type="protein sequence ID" value="KAK1580446.1"/>
    <property type="molecule type" value="Genomic_DNA"/>
</dbReference>
<evidence type="ECO:0000313" key="2">
    <source>
        <dbReference type="EMBL" id="KAK1580446.1"/>
    </source>
</evidence>
<dbReference type="RefSeq" id="XP_060411493.1">
    <property type="nucleotide sequence ID" value="XM_060552315.1"/>
</dbReference>
<sequence length="156" mass="17811">MAGEEKKNHQEKKIGVGKGERRETRTRTSRLQVTGYTATQRITTQCNVECEGKMRGSRTTTNLVWSTGRWGFEFAKSPAFEFESLVSAEKHEPICPKPRVHVRASLPIHLIGKMVLFPLFRNPQSQETCLPARIHSLYPLGECYRRQNPGCFPTLH</sequence>